<gene>
    <name evidence="2" type="ORF">GIW81_01905</name>
</gene>
<proteinExistence type="predicted"/>
<reference evidence="2 3" key="1">
    <citation type="submission" date="2019-11" db="EMBL/GenBank/DDBJ databases">
        <title>Identification of a novel strain.</title>
        <authorList>
            <person name="Xu Q."/>
            <person name="Wang G."/>
        </authorList>
    </citation>
    <scope>NUCLEOTIDE SEQUENCE [LARGE SCALE GENOMIC DNA]</scope>
    <source>
        <strain evidence="3">xq</strain>
    </source>
</reference>
<protein>
    <submittedName>
        <fullName evidence="2">Uncharacterized protein</fullName>
    </submittedName>
</protein>
<dbReference type="RefSeq" id="WP_154737656.1">
    <property type="nucleotide sequence ID" value="NZ_WMBQ01000001.1"/>
</dbReference>
<evidence type="ECO:0000313" key="3">
    <source>
        <dbReference type="Proteomes" id="UP000440694"/>
    </source>
</evidence>
<dbReference type="EMBL" id="WMBQ01000001">
    <property type="protein sequence ID" value="MTD93084.1"/>
    <property type="molecule type" value="Genomic_DNA"/>
</dbReference>
<feature type="compositionally biased region" description="Basic residues" evidence="1">
    <location>
        <begin position="1"/>
        <end position="24"/>
    </location>
</feature>
<sequence length="97" mass="10984">MPPRKKPVRRKSVTAKSPRRRRPSTKALAIGDAVRREALGRSVLDRQLAVLETLMAWSPARMLVNQQAAFWEGFIAPTATQRAPARKRVQKRKAKRG</sequence>
<organism evidence="2 3">
    <name type="scientific">Hyphomicrobium album</name>
    <dbReference type="NCBI Taxonomy" id="2665159"/>
    <lineage>
        <taxon>Bacteria</taxon>
        <taxon>Pseudomonadati</taxon>
        <taxon>Pseudomonadota</taxon>
        <taxon>Alphaproteobacteria</taxon>
        <taxon>Hyphomicrobiales</taxon>
        <taxon>Hyphomicrobiaceae</taxon>
        <taxon>Hyphomicrobium</taxon>
    </lineage>
</organism>
<evidence type="ECO:0000256" key="1">
    <source>
        <dbReference type="SAM" id="MobiDB-lite"/>
    </source>
</evidence>
<dbReference type="AlphaFoldDB" id="A0A6I3KDZ6"/>
<name>A0A6I3KDZ6_9HYPH</name>
<dbReference type="Proteomes" id="UP000440694">
    <property type="component" value="Unassembled WGS sequence"/>
</dbReference>
<keyword evidence="3" id="KW-1185">Reference proteome</keyword>
<accession>A0A6I3KDZ6</accession>
<feature type="region of interest" description="Disordered" evidence="1">
    <location>
        <begin position="1"/>
        <end position="28"/>
    </location>
</feature>
<comment type="caution">
    <text evidence="2">The sequence shown here is derived from an EMBL/GenBank/DDBJ whole genome shotgun (WGS) entry which is preliminary data.</text>
</comment>
<evidence type="ECO:0000313" key="2">
    <source>
        <dbReference type="EMBL" id="MTD93084.1"/>
    </source>
</evidence>